<dbReference type="PANTHER" id="PTHR26451:SF848">
    <property type="entry name" value="ODORANT RECEPTOR-RELATED"/>
    <property type="match status" value="1"/>
</dbReference>
<keyword evidence="7" id="KW-0297">G-protein coupled receptor</keyword>
<comment type="subcellular location">
    <subcellularLocation>
        <location evidence="1">Cell membrane</location>
        <topology evidence="1">Multi-pass membrane protein</topology>
    </subcellularLocation>
</comment>
<evidence type="ECO:0000313" key="16">
    <source>
        <dbReference type="Proteomes" id="UP000694621"/>
    </source>
</evidence>
<feature type="domain" description="G-protein coupled receptors family 1 profile" evidence="14">
    <location>
        <begin position="40"/>
        <end position="290"/>
    </location>
</feature>
<evidence type="ECO:0000256" key="3">
    <source>
        <dbReference type="ARBA" id="ARBA00022606"/>
    </source>
</evidence>
<dbReference type="SUPFAM" id="SSF81321">
    <property type="entry name" value="Family A G protein-coupled receptor-like"/>
    <property type="match status" value="1"/>
</dbReference>
<accession>A0A8B9KN92</accession>
<evidence type="ECO:0000256" key="6">
    <source>
        <dbReference type="ARBA" id="ARBA00022989"/>
    </source>
</evidence>
<reference evidence="15" key="1">
    <citation type="submission" date="2025-08" db="UniProtKB">
        <authorList>
            <consortium name="Ensembl"/>
        </authorList>
    </citation>
    <scope>IDENTIFICATION</scope>
</reference>
<keyword evidence="9" id="KW-1015">Disulfide bond</keyword>
<evidence type="ECO:0000256" key="11">
    <source>
        <dbReference type="ARBA" id="ARBA00023180"/>
    </source>
</evidence>
<evidence type="ECO:0000256" key="2">
    <source>
        <dbReference type="ARBA" id="ARBA00022475"/>
    </source>
</evidence>
<feature type="transmembrane region" description="Helical" evidence="13">
    <location>
        <begin position="274"/>
        <end position="292"/>
    </location>
</feature>
<protein>
    <submittedName>
        <fullName evidence="15">Odorant receptor, family F, subfamily 115, member 15</fullName>
    </submittedName>
</protein>
<keyword evidence="6 13" id="KW-1133">Transmembrane helix</keyword>
<keyword evidence="10" id="KW-0675">Receptor</keyword>
<keyword evidence="8 13" id="KW-0472">Membrane</keyword>
<keyword evidence="2" id="KW-1003">Cell membrane</keyword>
<dbReference type="FunFam" id="1.20.1070.10:FF:000024">
    <property type="entry name" value="Olfactory receptor"/>
    <property type="match status" value="1"/>
</dbReference>
<keyword evidence="12" id="KW-0807">Transducer</keyword>
<dbReference type="Proteomes" id="UP000694621">
    <property type="component" value="Unplaced"/>
</dbReference>
<dbReference type="GO" id="GO:0004984">
    <property type="term" value="F:olfactory receptor activity"/>
    <property type="evidence" value="ECO:0007669"/>
    <property type="project" value="InterPro"/>
</dbReference>
<dbReference type="InterPro" id="IPR052921">
    <property type="entry name" value="GPCR1_Superfamily_Member"/>
</dbReference>
<feature type="transmembrane region" description="Helical" evidence="13">
    <location>
        <begin position="27"/>
        <end position="48"/>
    </location>
</feature>
<evidence type="ECO:0000256" key="4">
    <source>
        <dbReference type="ARBA" id="ARBA00022692"/>
    </source>
</evidence>
<dbReference type="Gene3D" id="1.20.1070.10">
    <property type="entry name" value="Rhodopsin 7-helix transmembrane proteins"/>
    <property type="match status" value="1"/>
</dbReference>
<feature type="transmembrane region" description="Helical" evidence="13">
    <location>
        <begin position="245"/>
        <end position="262"/>
    </location>
</feature>
<dbReference type="GO" id="GO:0005549">
    <property type="term" value="F:odorant binding"/>
    <property type="evidence" value="ECO:0007669"/>
    <property type="project" value="TreeGrafter"/>
</dbReference>
<feature type="transmembrane region" description="Helical" evidence="13">
    <location>
        <begin position="147"/>
        <end position="167"/>
    </location>
</feature>
<evidence type="ECO:0000256" key="12">
    <source>
        <dbReference type="ARBA" id="ARBA00023224"/>
    </source>
</evidence>
<keyword evidence="4 13" id="KW-0812">Transmembrane</keyword>
<evidence type="ECO:0000256" key="13">
    <source>
        <dbReference type="SAM" id="Phobius"/>
    </source>
</evidence>
<evidence type="ECO:0000256" key="1">
    <source>
        <dbReference type="ARBA" id="ARBA00004651"/>
    </source>
</evidence>
<evidence type="ECO:0000256" key="10">
    <source>
        <dbReference type="ARBA" id="ARBA00023170"/>
    </source>
</evidence>
<dbReference type="InterPro" id="IPR000725">
    <property type="entry name" value="Olfact_rcpt"/>
</dbReference>
<organism evidence="15 16">
    <name type="scientific">Astyanax mexicanus</name>
    <name type="common">Blind cave fish</name>
    <name type="synonym">Astyanax fasciatus mexicanus</name>
    <dbReference type="NCBI Taxonomy" id="7994"/>
    <lineage>
        <taxon>Eukaryota</taxon>
        <taxon>Metazoa</taxon>
        <taxon>Chordata</taxon>
        <taxon>Craniata</taxon>
        <taxon>Vertebrata</taxon>
        <taxon>Euteleostomi</taxon>
        <taxon>Actinopterygii</taxon>
        <taxon>Neopterygii</taxon>
        <taxon>Teleostei</taxon>
        <taxon>Ostariophysi</taxon>
        <taxon>Characiformes</taxon>
        <taxon>Characoidei</taxon>
        <taxon>Acestrorhamphidae</taxon>
        <taxon>Acestrorhamphinae</taxon>
        <taxon>Astyanax</taxon>
    </lineage>
</organism>
<dbReference type="GO" id="GO:0004930">
    <property type="term" value="F:G protein-coupled receptor activity"/>
    <property type="evidence" value="ECO:0007669"/>
    <property type="project" value="UniProtKB-KW"/>
</dbReference>
<evidence type="ECO:0000259" key="14">
    <source>
        <dbReference type="PROSITE" id="PS50262"/>
    </source>
</evidence>
<name>A0A8B9KN92_ASTMX</name>
<dbReference type="Pfam" id="PF13853">
    <property type="entry name" value="7tm_4"/>
    <property type="match status" value="1"/>
</dbReference>
<sequence>MENFTFNSPVLQLEGIFLSEQNLYPTFLFFLFVYVFIMVSNIGIMLLITMERSLHEPMYILFCNLPFTDVLGNSAVVPRLMVDLLRPASERSIGYIDCVAQAFCYHMYTTSTHTVLMAMAFDRYVAICNPLHYTTIMSNRMVAKLTAAAWGAALLLVGTLLGLTIRLNHCGTFIANPFCDNASLFKLACESTYINNVYGLTYTVFVLSASMGTIVLTYSKIAAVCITSKSKTLNSKALKTCSTHLTVYLILWLSAFIMVLLHRFSGYAEYRKGAALLCHIGPGVLNPLIYALQSSEMRRFMMRILHTKKHQEPLVW</sequence>
<dbReference type="PRINTS" id="PR00245">
    <property type="entry name" value="OLFACTORYR"/>
</dbReference>
<proteinExistence type="predicted"/>
<keyword evidence="11" id="KW-0325">Glycoprotein</keyword>
<dbReference type="OrthoDB" id="9615015at2759"/>
<dbReference type="AlphaFoldDB" id="A0A8B9KN92"/>
<evidence type="ECO:0000256" key="8">
    <source>
        <dbReference type="ARBA" id="ARBA00023136"/>
    </source>
</evidence>
<evidence type="ECO:0000313" key="15">
    <source>
        <dbReference type="Ensembl" id="ENSAMXP00005038314.1"/>
    </source>
</evidence>
<evidence type="ECO:0000256" key="7">
    <source>
        <dbReference type="ARBA" id="ARBA00023040"/>
    </source>
</evidence>
<evidence type="ECO:0000256" key="5">
    <source>
        <dbReference type="ARBA" id="ARBA00022725"/>
    </source>
</evidence>
<dbReference type="PROSITE" id="PS50262">
    <property type="entry name" value="G_PROTEIN_RECEP_F1_2"/>
    <property type="match status" value="1"/>
</dbReference>
<dbReference type="PRINTS" id="PR00237">
    <property type="entry name" value="GPCRRHODOPSN"/>
</dbReference>
<dbReference type="PANTHER" id="PTHR26451">
    <property type="entry name" value="G_PROTEIN_RECEP_F1_2 DOMAIN-CONTAINING PROTEIN"/>
    <property type="match status" value="1"/>
</dbReference>
<dbReference type="InterPro" id="IPR000276">
    <property type="entry name" value="GPCR_Rhodpsn"/>
</dbReference>
<keyword evidence="3" id="KW-0716">Sensory transduction</keyword>
<feature type="transmembrane region" description="Helical" evidence="13">
    <location>
        <begin position="200"/>
        <end position="224"/>
    </location>
</feature>
<dbReference type="Ensembl" id="ENSAMXT00005041753.1">
    <property type="protein sequence ID" value="ENSAMXP00005038314.1"/>
    <property type="gene ID" value="ENSAMXG00005018172.1"/>
</dbReference>
<keyword evidence="5" id="KW-0552">Olfaction</keyword>
<dbReference type="GO" id="GO:0005886">
    <property type="term" value="C:plasma membrane"/>
    <property type="evidence" value="ECO:0007669"/>
    <property type="project" value="UniProtKB-SubCell"/>
</dbReference>
<dbReference type="InterPro" id="IPR017452">
    <property type="entry name" value="GPCR_Rhodpsn_7TM"/>
</dbReference>
<evidence type="ECO:0000256" key="9">
    <source>
        <dbReference type="ARBA" id="ARBA00023157"/>
    </source>
</evidence>